<organism evidence="2 3">
    <name type="scientific">Prototheca wickerhamii</name>
    <dbReference type="NCBI Taxonomy" id="3111"/>
    <lineage>
        <taxon>Eukaryota</taxon>
        <taxon>Viridiplantae</taxon>
        <taxon>Chlorophyta</taxon>
        <taxon>core chlorophytes</taxon>
        <taxon>Trebouxiophyceae</taxon>
        <taxon>Chlorellales</taxon>
        <taxon>Chlorellaceae</taxon>
        <taxon>Prototheca</taxon>
    </lineage>
</organism>
<protein>
    <submittedName>
        <fullName evidence="2">Uncharacterized protein</fullName>
    </submittedName>
</protein>
<proteinExistence type="predicted"/>
<sequence>MVVAPAVTAVGMRSLHGDSSQDNVQAPDPDQKLYSQERTGGGAYADRDDPKAQVQPTEGKADEDIVQKDTAAKAVSPEEVDHAEGGKPVEDGEKAQESVLGVAPSGGG</sequence>
<feature type="compositionally biased region" description="Basic and acidic residues" evidence="1">
    <location>
        <begin position="59"/>
        <end position="71"/>
    </location>
</feature>
<evidence type="ECO:0000256" key="1">
    <source>
        <dbReference type="SAM" id="MobiDB-lite"/>
    </source>
</evidence>
<keyword evidence="3" id="KW-1185">Reference proteome</keyword>
<dbReference type="EMBL" id="JASFZW010000002">
    <property type="protein sequence ID" value="KAK2079834.1"/>
    <property type="molecule type" value="Genomic_DNA"/>
</dbReference>
<dbReference type="Proteomes" id="UP001255856">
    <property type="component" value="Unassembled WGS sequence"/>
</dbReference>
<feature type="region of interest" description="Disordered" evidence="1">
    <location>
        <begin position="1"/>
        <end position="108"/>
    </location>
</feature>
<gene>
    <name evidence="2" type="ORF">QBZ16_002229</name>
</gene>
<reference evidence="2" key="1">
    <citation type="submission" date="2021-01" db="EMBL/GenBank/DDBJ databases">
        <authorList>
            <person name="Eckstrom K.M.E."/>
        </authorList>
    </citation>
    <scope>NUCLEOTIDE SEQUENCE</scope>
    <source>
        <strain evidence="2">UVCC 0001</strain>
    </source>
</reference>
<accession>A0AAD9IJS3</accession>
<evidence type="ECO:0000313" key="2">
    <source>
        <dbReference type="EMBL" id="KAK2079834.1"/>
    </source>
</evidence>
<feature type="compositionally biased region" description="Basic and acidic residues" evidence="1">
    <location>
        <begin position="79"/>
        <end position="96"/>
    </location>
</feature>
<name>A0AAD9IJS3_PROWI</name>
<comment type="caution">
    <text evidence="2">The sequence shown here is derived from an EMBL/GenBank/DDBJ whole genome shotgun (WGS) entry which is preliminary data.</text>
</comment>
<evidence type="ECO:0000313" key="3">
    <source>
        <dbReference type="Proteomes" id="UP001255856"/>
    </source>
</evidence>
<dbReference type="AlphaFoldDB" id="A0AAD9IJS3"/>